<comment type="caution">
    <text evidence="1">The sequence shown here is derived from an EMBL/GenBank/DDBJ whole genome shotgun (WGS) entry which is preliminary data.</text>
</comment>
<dbReference type="Proteomes" id="UP000249467">
    <property type="component" value="Unassembled WGS sequence"/>
</dbReference>
<accession>A0A2W4W2D4</accession>
<reference evidence="1 2" key="1">
    <citation type="submission" date="2018-04" db="EMBL/GenBank/DDBJ databases">
        <authorList>
            <person name="Go L.Y."/>
            <person name="Mitchell J.A."/>
        </authorList>
    </citation>
    <scope>NUCLEOTIDE SEQUENCE [LARGE SCALE GENOMIC DNA]</scope>
    <source>
        <strain evidence="1">ULC066bin1</strain>
    </source>
</reference>
<gene>
    <name evidence="1" type="ORF">DCF19_15840</name>
</gene>
<dbReference type="InterPro" id="IPR014951">
    <property type="entry name" value="DUF1822"/>
</dbReference>
<organism evidence="1 2">
    <name type="scientific">Pseudanabaena frigida</name>
    <dbReference type="NCBI Taxonomy" id="945775"/>
    <lineage>
        <taxon>Bacteria</taxon>
        <taxon>Bacillati</taxon>
        <taxon>Cyanobacteriota</taxon>
        <taxon>Cyanophyceae</taxon>
        <taxon>Pseudanabaenales</taxon>
        <taxon>Pseudanabaenaceae</taxon>
        <taxon>Pseudanabaena</taxon>
    </lineage>
</organism>
<sequence length="370" mass="41916">MMTLHLLSSGGKPMISEFDTIPLEAIALSPELLRQAIALSQSANNQWQAYLDAIAYLSVSEWLRDRLPNNSLDISNANCLQVNGFTVYVLAMTQSAGDLVEIPRNIIDLDKTYANNSNLFIVVVEIQEEIEQALILGFIRHIQLIEYLSKRERNTFQVPLALFDDEPERLLLYLQHLEPVKALQPEAIKESSPVSMNELILNTGLWLQEQLDEVAKTLSWYLLPTCQPNYVSAMRAPAMELQTIFSEVALLALNIPDRARSAYQDFQLGDRYLRLYATVWTDDNRSGISEWSLLFVLGSQTIGEIPDGVRMRIRDRHQILVDRRLEPNTNDLYLYACVTGDRDEIFSVSISLPSGVMLTLPAFAFHPDAL</sequence>
<dbReference type="Pfam" id="PF08852">
    <property type="entry name" value="DUF1822"/>
    <property type="match status" value="1"/>
</dbReference>
<dbReference type="AlphaFoldDB" id="A0A2W4W2D4"/>
<proteinExistence type="predicted"/>
<dbReference type="EMBL" id="QBML01000022">
    <property type="protein sequence ID" value="PZO38672.1"/>
    <property type="molecule type" value="Genomic_DNA"/>
</dbReference>
<evidence type="ECO:0000313" key="2">
    <source>
        <dbReference type="Proteomes" id="UP000249467"/>
    </source>
</evidence>
<reference evidence="1 2" key="2">
    <citation type="submission" date="2018-06" db="EMBL/GenBank/DDBJ databases">
        <title>Metagenomic assembly of (sub)arctic Cyanobacteria and their associated microbiome from non-axenic cultures.</title>
        <authorList>
            <person name="Baurain D."/>
        </authorList>
    </citation>
    <scope>NUCLEOTIDE SEQUENCE [LARGE SCALE GENOMIC DNA]</scope>
    <source>
        <strain evidence="1">ULC066bin1</strain>
    </source>
</reference>
<evidence type="ECO:0000313" key="1">
    <source>
        <dbReference type="EMBL" id="PZO38672.1"/>
    </source>
</evidence>
<name>A0A2W4W2D4_9CYAN</name>
<protein>
    <recommendedName>
        <fullName evidence="3">DUF1822 domain-containing protein</fullName>
    </recommendedName>
</protein>
<evidence type="ECO:0008006" key="3">
    <source>
        <dbReference type="Google" id="ProtNLM"/>
    </source>
</evidence>